<comment type="caution">
    <text evidence="2">The sequence shown here is derived from an EMBL/GenBank/DDBJ whole genome shotgun (WGS) entry which is preliminary data.</text>
</comment>
<dbReference type="PROSITE" id="PS51257">
    <property type="entry name" value="PROKAR_LIPOPROTEIN"/>
    <property type="match status" value="1"/>
</dbReference>
<protein>
    <recommendedName>
        <fullName evidence="4">Lipoprotein</fullName>
    </recommendedName>
</protein>
<dbReference type="EMBL" id="JAABLM010000007">
    <property type="protein sequence ID" value="NBL65000.1"/>
    <property type="molecule type" value="Genomic_DNA"/>
</dbReference>
<proteinExistence type="predicted"/>
<feature type="region of interest" description="Disordered" evidence="1">
    <location>
        <begin position="185"/>
        <end position="220"/>
    </location>
</feature>
<sequence>MKIKLILLFFSAIMLISCKDNETQKIDTAKEAQKNELIFANLEKHWNLTPPQHSPTVENIIRNWSEWRLFVTEIQQKPKSSIGAFQQKARTMTTRVNNLTNNIPAMFNTPSINSRIMTLGTKVKSLDLYINLHQIPEDKVLKLIPEINQEMNSLSLQMEEIITKSQIKLEEGEAEMIQSLARKRDSLAKPQLKPSVSNQNNIKRKEQGFIPTLNPKATKQ</sequence>
<organism evidence="2 3">
    <name type="scientific">Flavobacterium ichthyis</name>
    <dbReference type="NCBI Taxonomy" id="2698827"/>
    <lineage>
        <taxon>Bacteria</taxon>
        <taxon>Pseudomonadati</taxon>
        <taxon>Bacteroidota</taxon>
        <taxon>Flavobacteriia</taxon>
        <taxon>Flavobacteriales</taxon>
        <taxon>Flavobacteriaceae</taxon>
        <taxon>Flavobacterium</taxon>
    </lineage>
</organism>
<evidence type="ECO:0008006" key="4">
    <source>
        <dbReference type="Google" id="ProtNLM"/>
    </source>
</evidence>
<gene>
    <name evidence="2" type="ORF">GV828_07285</name>
</gene>
<dbReference type="Proteomes" id="UP000798602">
    <property type="component" value="Unassembled WGS sequence"/>
</dbReference>
<name>A0ABW9ZA53_9FLAO</name>
<evidence type="ECO:0000313" key="3">
    <source>
        <dbReference type="Proteomes" id="UP000798602"/>
    </source>
</evidence>
<dbReference type="RefSeq" id="WP_166536826.1">
    <property type="nucleotide sequence ID" value="NZ_JAABLM010000007.1"/>
</dbReference>
<evidence type="ECO:0000313" key="2">
    <source>
        <dbReference type="EMBL" id="NBL65000.1"/>
    </source>
</evidence>
<evidence type="ECO:0000256" key="1">
    <source>
        <dbReference type="SAM" id="MobiDB-lite"/>
    </source>
</evidence>
<keyword evidence="3" id="KW-1185">Reference proteome</keyword>
<reference evidence="3" key="1">
    <citation type="submission" date="2020-01" db="EMBL/GenBank/DDBJ databases">
        <title>Sphingomonas sp. strain CSW-10.</title>
        <authorList>
            <person name="Chen W.-M."/>
        </authorList>
    </citation>
    <scope>NUCLEOTIDE SEQUENCE [LARGE SCALE GENOMIC DNA]</scope>
    <source>
        <strain evidence="3">NST-5</strain>
    </source>
</reference>
<accession>A0ABW9ZA53</accession>